<proteinExistence type="inferred from homology"/>
<keyword evidence="4" id="KW-0813">Transport</keyword>
<evidence type="ECO:0000313" key="11">
    <source>
        <dbReference type="EMBL" id="KAF3274737.1"/>
    </source>
</evidence>
<dbReference type="GO" id="GO:0015369">
    <property type="term" value="F:calcium:proton antiporter activity"/>
    <property type="evidence" value="ECO:0007669"/>
    <property type="project" value="TreeGrafter"/>
</dbReference>
<dbReference type="Pfam" id="PF01699">
    <property type="entry name" value="Na_Ca_ex"/>
    <property type="match status" value="2"/>
</dbReference>
<comment type="subcellular location">
    <subcellularLocation>
        <location evidence="1">Endomembrane system</location>
        <topology evidence="1">Multi-pass membrane protein</topology>
    </subcellularLocation>
</comment>
<comment type="similarity">
    <text evidence="3">Belongs to the fungal fucose-specific lectin family.</text>
</comment>
<feature type="transmembrane region" description="Helical" evidence="9">
    <location>
        <begin position="753"/>
        <end position="773"/>
    </location>
</feature>
<feature type="transmembrane region" description="Helical" evidence="9">
    <location>
        <begin position="446"/>
        <end position="467"/>
    </location>
</feature>
<keyword evidence="6 9" id="KW-1133">Transmembrane helix</keyword>
<evidence type="ECO:0000256" key="6">
    <source>
        <dbReference type="ARBA" id="ARBA00022989"/>
    </source>
</evidence>
<evidence type="ECO:0000256" key="8">
    <source>
        <dbReference type="ARBA" id="ARBA00023136"/>
    </source>
</evidence>
<evidence type="ECO:0000256" key="1">
    <source>
        <dbReference type="ARBA" id="ARBA00004127"/>
    </source>
</evidence>
<dbReference type="InterPro" id="IPR004713">
    <property type="entry name" value="CaH_exchang"/>
</dbReference>
<evidence type="ECO:0000259" key="10">
    <source>
        <dbReference type="Pfam" id="PF01699"/>
    </source>
</evidence>
<name>A0A7C8VKB4_ORBOL</name>
<dbReference type="InterPro" id="IPR004837">
    <property type="entry name" value="NaCa_Exmemb"/>
</dbReference>
<dbReference type="SUPFAM" id="SSF89372">
    <property type="entry name" value="Fucose-specific lectin"/>
    <property type="match status" value="1"/>
</dbReference>
<keyword evidence="7" id="KW-0406">Ion transport</keyword>
<keyword evidence="8 9" id="KW-0472">Membrane</keyword>
<evidence type="ECO:0000256" key="4">
    <source>
        <dbReference type="ARBA" id="ARBA00022448"/>
    </source>
</evidence>
<evidence type="ECO:0000256" key="2">
    <source>
        <dbReference type="ARBA" id="ARBA00008170"/>
    </source>
</evidence>
<dbReference type="Gene3D" id="2.120.10.70">
    <property type="entry name" value="Fucose-specific lectin"/>
    <property type="match status" value="1"/>
</dbReference>
<feature type="transmembrane region" description="Helical" evidence="9">
    <location>
        <begin position="629"/>
        <end position="648"/>
    </location>
</feature>
<feature type="domain" description="Sodium/calcium exchanger membrane region" evidence="10">
    <location>
        <begin position="413"/>
        <end position="593"/>
    </location>
</feature>
<comment type="caution">
    <text evidence="11">The sequence shown here is derived from an EMBL/GenBank/DDBJ whole genome shotgun (WGS) entry which is preliminary data.</text>
</comment>
<accession>A0A7C8VKB4</accession>
<evidence type="ECO:0000256" key="3">
    <source>
        <dbReference type="ARBA" id="ARBA00009042"/>
    </source>
</evidence>
<dbReference type="InterPro" id="IPR012475">
    <property type="entry name" value="Fungal_lectin"/>
</dbReference>
<dbReference type="GO" id="GO:0000329">
    <property type="term" value="C:fungal-type vacuole membrane"/>
    <property type="evidence" value="ECO:0007669"/>
    <property type="project" value="TreeGrafter"/>
</dbReference>
<dbReference type="Gene3D" id="1.20.1420.30">
    <property type="entry name" value="NCX, central ion-binding region"/>
    <property type="match status" value="2"/>
</dbReference>
<evidence type="ECO:0000256" key="5">
    <source>
        <dbReference type="ARBA" id="ARBA00022692"/>
    </source>
</evidence>
<feature type="transmembrane region" description="Helical" evidence="9">
    <location>
        <begin position="574"/>
        <end position="592"/>
    </location>
</feature>
<dbReference type="EMBL" id="JAABOJ010000042">
    <property type="protein sequence ID" value="KAF3274737.1"/>
    <property type="molecule type" value="Genomic_DNA"/>
</dbReference>
<sequence length="804" mass="88854">MPFEARDDNVDPDAIGNHYHDDGLLWQTHYAAVEVFDYPHATMHMKIFCQSYWGELHDLTFSYKRGSTKEPEEENAWETKFRQSLARPGTDEAAMMHTPLAAVVRYDTGNPTTHLFYISTGFKIREVIWKNGSQTNDCLGITVCPTSSLAVTKWGAGSQTHFRLYYQSKAGTIEEHCLDCNAGTWTKGATLSGPVSAYDDDSPLRGTSLSFINLAQDKPELRGYFQTAKGSIQEFTYKGTKWSTSKIGVDAAPFRTPLAAITVEKNKIAALYYVDAYNRINEVLWEGDWEGSERIDGESVAPGTRLAVASLKYIGHDKIHMFSSGLLSIAIGSKIMTSNHQNGVGSHLGESEPLLPTIEINPEGESGRSGFHPIHFFKVLWRSSNKVSSAVNWLWPLVPIAILARYVLPATPLVVFALTYIAMVPVANLLGFAGQEFARKLPKVSGILIETTFGSIVEIILFLTLLAKHKVEKGHAGNANMIPVIQAAILGSIITNLLLCLGMCFFVGGIRMQIQTFHSAVSEVGSGLLLVAGFGLLIPSAFYSALKGSAVPDLEFFKEPKYTNGRLQHDVLKISQATSILLIIAFIIYIWFNARTHHSIFDEVIEADEHRDLDRHNDAEKPKFTFTECILALAVSIALVTLFAIILVEKIEDVVEAGIPDQFLGLILLPLVEKAAEHLTAVDEAWDGQMNLALFHCLAPSIQTALFNAPLVVIVGWVINKPIDLNFEIFMITLLVLSILVTGNFLRDNECNYLEGALLVIIYLIMAVAAWYYPNPDVASSNGNELLKVFEAMKDAGMMNRVEL</sequence>
<dbReference type="PANTHER" id="PTHR31503:SF14">
    <property type="entry name" value="VACUOLAR CALCIUM ION TRANSPORTER"/>
    <property type="match status" value="1"/>
</dbReference>
<feature type="domain" description="Sodium/calcium exchanger membrane region" evidence="10">
    <location>
        <begin position="630"/>
        <end position="771"/>
    </location>
</feature>
<dbReference type="FunFam" id="1.20.1420.30:FF:000027">
    <property type="entry name" value="Vacuolar calcium ion transporter"/>
    <property type="match status" value="1"/>
</dbReference>
<keyword evidence="5 9" id="KW-0812">Transmembrane</keyword>
<feature type="transmembrane region" description="Helical" evidence="9">
    <location>
        <begin position="414"/>
        <end position="434"/>
    </location>
</feature>
<comment type="similarity">
    <text evidence="2">Belongs to the Ca(2+):cation antiporter (CaCA) (TC 2.A.19) family.</text>
</comment>
<dbReference type="AlphaFoldDB" id="A0A7C8VKB4"/>
<feature type="transmembrane region" description="Helical" evidence="9">
    <location>
        <begin position="693"/>
        <end position="719"/>
    </location>
</feature>
<protein>
    <recommendedName>
        <fullName evidence="10">Sodium/calcium exchanger membrane region domain-containing protein</fullName>
    </recommendedName>
</protein>
<reference evidence="11 12" key="1">
    <citation type="submission" date="2020-01" db="EMBL/GenBank/DDBJ databases">
        <authorList>
            <person name="Palmer J.M."/>
        </authorList>
    </citation>
    <scope>NUCLEOTIDE SEQUENCE [LARGE SCALE GENOMIC DNA]</scope>
    <source>
        <strain evidence="11 12">TWF970</strain>
    </source>
</reference>
<dbReference type="OrthoDB" id="1699231at2759"/>
<feature type="transmembrane region" description="Helical" evidence="9">
    <location>
        <begin position="487"/>
        <end position="507"/>
    </location>
</feature>
<organism evidence="11 12">
    <name type="scientific">Orbilia oligospora</name>
    <name type="common">Nematode-trapping fungus</name>
    <name type="synonym">Arthrobotrys oligospora</name>
    <dbReference type="NCBI Taxonomy" id="2813651"/>
    <lineage>
        <taxon>Eukaryota</taxon>
        <taxon>Fungi</taxon>
        <taxon>Dikarya</taxon>
        <taxon>Ascomycota</taxon>
        <taxon>Pezizomycotina</taxon>
        <taxon>Orbiliomycetes</taxon>
        <taxon>Orbiliales</taxon>
        <taxon>Orbiliaceae</taxon>
        <taxon>Orbilia</taxon>
    </lineage>
</organism>
<feature type="transmembrane region" description="Helical" evidence="9">
    <location>
        <begin position="725"/>
        <end position="746"/>
    </location>
</feature>
<dbReference type="InterPro" id="IPR044880">
    <property type="entry name" value="NCX_ion-bd_dom_sf"/>
</dbReference>
<evidence type="ECO:0000256" key="7">
    <source>
        <dbReference type="ARBA" id="ARBA00023065"/>
    </source>
</evidence>
<gene>
    <name evidence="11" type="ORF">TWF970_007719</name>
</gene>
<evidence type="ECO:0000313" key="12">
    <source>
        <dbReference type="Proteomes" id="UP000474640"/>
    </source>
</evidence>
<dbReference type="Pfam" id="PF07938">
    <property type="entry name" value="Fungal_lectin"/>
    <property type="match status" value="1"/>
</dbReference>
<dbReference type="Proteomes" id="UP000474640">
    <property type="component" value="Unassembled WGS sequence"/>
</dbReference>
<dbReference type="GO" id="GO:0012505">
    <property type="term" value="C:endomembrane system"/>
    <property type="evidence" value="ECO:0007669"/>
    <property type="project" value="UniProtKB-SubCell"/>
</dbReference>
<dbReference type="PANTHER" id="PTHR31503">
    <property type="entry name" value="VACUOLAR CALCIUM ION TRANSPORTER"/>
    <property type="match status" value="1"/>
</dbReference>
<evidence type="ECO:0000256" key="9">
    <source>
        <dbReference type="SAM" id="Phobius"/>
    </source>
</evidence>
<dbReference type="GO" id="GO:0006874">
    <property type="term" value="P:intracellular calcium ion homeostasis"/>
    <property type="evidence" value="ECO:0007669"/>
    <property type="project" value="TreeGrafter"/>
</dbReference>